<dbReference type="Gene3D" id="1.25.40.10">
    <property type="entry name" value="Tetratricopeptide repeat domain"/>
    <property type="match status" value="1"/>
</dbReference>
<keyword evidence="2" id="KW-0677">Repeat</keyword>
<evidence type="ECO:0000313" key="6">
    <source>
        <dbReference type="Proteomes" id="UP000494206"/>
    </source>
</evidence>
<protein>
    <recommendedName>
        <fullName evidence="7">Tetratricopeptide repeat protein 36</fullName>
    </recommendedName>
</protein>
<feature type="repeat" description="TPR" evidence="4">
    <location>
        <begin position="77"/>
        <end position="110"/>
    </location>
</feature>
<organism evidence="5 6">
    <name type="scientific">Caenorhabditis bovis</name>
    <dbReference type="NCBI Taxonomy" id="2654633"/>
    <lineage>
        <taxon>Eukaryota</taxon>
        <taxon>Metazoa</taxon>
        <taxon>Ecdysozoa</taxon>
        <taxon>Nematoda</taxon>
        <taxon>Chromadorea</taxon>
        <taxon>Rhabditida</taxon>
        <taxon>Rhabditina</taxon>
        <taxon>Rhabditomorpha</taxon>
        <taxon>Rhabditoidea</taxon>
        <taxon>Rhabditidae</taxon>
        <taxon>Peloderinae</taxon>
        <taxon>Caenorhabditis</taxon>
    </lineage>
</organism>
<evidence type="ECO:0000256" key="4">
    <source>
        <dbReference type="PROSITE-ProRule" id="PRU00339"/>
    </source>
</evidence>
<dbReference type="FunFam" id="1.25.40.10:FF:000213">
    <property type="entry name" value="Tetratricopeptide repeat domain 36"/>
    <property type="match status" value="1"/>
</dbReference>
<evidence type="ECO:0000256" key="3">
    <source>
        <dbReference type="ARBA" id="ARBA00022803"/>
    </source>
</evidence>
<dbReference type="InterPro" id="IPR019734">
    <property type="entry name" value="TPR_rpt"/>
</dbReference>
<keyword evidence="6" id="KW-1185">Reference proteome</keyword>
<dbReference type="Proteomes" id="UP000494206">
    <property type="component" value="Unassembled WGS sequence"/>
</dbReference>
<comment type="similarity">
    <text evidence="1">Belongs to the TTC36 family.</text>
</comment>
<dbReference type="GO" id="GO:0006570">
    <property type="term" value="P:tyrosine metabolic process"/>
    <property type="evidence" value="ECO:0007669"/>
    <property type="project" value="TreeGrafter"/>
</dbReference>
<dbReference type="EMBL" id="CADEPM010000004">
    <property type="protein sequence ID" value="CAB3404366.1"/>
    <property type="molecule type" value="Genomic_DNA"/>
</dbReference>
<comment type="caution">
    <text evidence="5">The sequence shown here is derived from an EMBL/GenBank/DDBJ whole genome shotgun (WGS) entry which is preliminary data.</text>
</comment>
<dbReference type="PANTHER" id="PTHR21405">
    <property type="entry name" value="CDNA SEQUENCE BC021608"/>
    <property type="match status" value="1"/>
</dbReference>
<accession>A0A8S1EXV2</accession>
<dbReference type="Pfam" id="PF13181">
    <property type="entry name" value="TPR_8"/>
    <property type="match status" value="2"/>
</dbReference>
<evidence type="ECO:0000256" key="1">
    <source>
        <dbReference type="ARBA" id="ARBA00006995"/>
    </source>
</evidence>
<evidence type="ECO:0000313" key="5">
    <source>
        <dbReference type="EMBL" id="CAB3404366.1"/>
    </source>
</evidence>
<dbReference type="Pfam" id="PF00515">
    <property type="entry name" value="TPR_1"/>
    <property type="match status" value="1"/>
</dbReference>
<dbReference type="SMART" id="SM00028">
    <property type="entry name" value="TPR"/>
    <property type="match status" value="3"/>
</dbReference>
<name>A0A8S1EXV2_9PELO</name>
<evidence type="ECO:0008006" key="7">
    <source>
        <dbReference type="Google" id="ProtNLM"/>
    </source>
</evidence>
<reference evidence="5 6" key="1">
    <citation type="submission" date="2020-04" db="EMBL/GenBank/DDBJ databases">
        <authorList>
            <person name="Laetsch R D."/>
            <person name="Stevens L."/>
            <person name="Kumar S."/>
            <person name="Blaxter L. M."/>
        </authorList>
    </citation>
    <scope>NUCLEOTIDE SEQUENCE [LARGE SCALE GENOMIC DNA]</scope>
</reference>
<sequence length="179" mass="20316">MTTEHDRAVLNQILNPLMPTTQVTNNDIQYEEIKIDHEGYVESVKLEQQGVILAEGGKIDEAIEIFTKAIEKCEINPSAYNNRAQAYRMQKKPNEAMNDLNEALRLSPAKSKIACQAYVQRASIYRLQDENEKAREDFQKAADLGSSFARMQLVALNPYAAMCNKMLSEVFENLKQGKQ</sequence>
<dbReference type="SUPFAM" id="SSF48452">
    <property type="entry name" value="TPR-like"/>
    <property type="match status" value="1"/>
</dbReference>
<dbReference type="InterPro" id="IPR011990">
    <property type="entry name" value="TPR-like_helical_dom_sf"/>
</dbReference>
<gene>
    <name evidence="5" type="ORF">CBOVIS_LOCUS6713</name>
</gene>
<dbReference type="PROSITE" id="PS50005">
    <property type="entry name" value="TPR"/>
    <property type="match status" value="1"/>
</dbReference>
<keyword evidence="3 4" id="KW-0802">TPR repeat</keyword>
<dbReference type="AlphaFoldDB" id="A0A8S1EXV2"/>
<proteinExistence type="inferred from homology"/>
<evidence type="ECO:0000256" key="2">
    <source>
        <dbReference type="ARBA" id="ARBA00022737"/>
    </source>
</evidence>
<dbReference type="InterPro" id="IPR038906">
    <property type="entry name" value="TTC36"/>
</dbReference>
<dbReference type="PANTHER" id="PTHR21405:SF0">
    <property type="entry name" value="TETRATRICOPEPTIDE REPEAT PROTEIN 36"/>
    <property type="match status" value="1"/>
</dbReference>
<dbReference type="OrthoDB" id="539634at2759"/>